<keyword evidence="3" id="KW-1185">Reference proteome</keyword>
<dbReference type="AlphaFoldDB" id="A0A015KN32"/>
<dbReference type="EMBL" id="JEMT01025804">
    <property type="protein sequence ID" value="EXX61136.1"/>
    <property type="molecule type" value="Genomic_DNA"/>
</dbReference>
<proteinExistence type="predicted"/>
<protein>
    <submittedName>
        <fullName evidence="2">Uncharacterized protein</fullName>
    </submittedName>
</protein>
<feature type="region of interest" description="Disordered" evidence="1">
    <location>
        <begin position="19"/>
        <end position="39"/>
    </location>
</feature>
<accession>A0A015KN32</accession>
<evidence type="ECO:0000256" key="1">
    <source>
        <dbReference type="SAM" id="MobiDB-lite"/>
    </source>
</evidence>
<evidence type="ECO:0000313" key="2">
    <source>
        <dbReference type="EMBL" id="EXX61136.1"/>
    </source>
</evidence>
<dbReference type="Proteomes" id="UP000022910">
    <property type="component" value="Unassembled WGS sequence"/>
</dbReference>
<dbReference type="OrthoDB" id="2411647at2759"/>
<sequence>MNQTHSRIRVSYTENLSPSIITTYPDQDNNDPTLSPHEQASTSYAAKALYMTFTPQDQYDNINYNMQSQTAPPQQIPPVHPKVFFYRPPNDFLHYYVDCKEICYDTVTYLLNKSLQERNTQSNENECIFYYKQQYDARFYQVSCEIVSPLLINNCLNKNFLGIELQNAEQEHLTFTFDQKENLKCCLRQYLGQYLLN</sequence>
<evidence type="ECO:0000313" key="3">
    <source>
        <dbReference type="Proteomes" id="UP000022910"/>
    </source>
</evidence>
<reference evidence="2 3" key="1">
    <citation type="submission" date="2014-02" db="EMBL/GenBank/DDBJ databases">
        <title>Single nucleus genome sequencing reveals high similarity among nuclei of an endomycorrhizal fungus.</title>
        <authorList>
            <person name="Lin K."/>
            <person name="Geurts R."/>
            <person name="Zhang Z."/>
            <person name="Limpens E."/>
            <person name="Saunders D.G."/>
            <person name="Mu D."/>
            <person name="Pang E."/>
            <person name="Cao H."/>
            <person name="Cha H."/>
            <person name="Lin T."/>
            <person name="Zhou Q."/>
            <person name="Shang Y."/>
            <person name="Li Y."/>
            <person name="Ivanov S."/>
            <person name="Sharma T."/>
            <person name="Velzen R.V."/>
            <person name="Ruijter N.D."/>
            <person name="Aanen D.K."/>
            <person name="Win J."/>
            <person name="Kamoun S."/>
            <person name="Bisseling T."/>
            <person name="Huang S."/>
        </authorList>
    </citation>
    <scope>NUCLEOTIDE SEQUENCE [LARGE SCALE GENOMIC DNA]</scope>
    <source>
        <strain evidence="3">DAOM197198w</strain>
    </source>
</reference>
<comment type="caution">
    <text evidence="2">The sequence shown here is derived from an EMBL/GenBank/DDBJ whole genome shotgun (WGS) entry which is preliminary data.</text>
</comment>
<gene>
    <name evidence="2" type="ORF">RirG_173870</name>
</gene>
<dbReference type="HOGENOM" id="CLU_113001_0_0_1"/>
<organism evidence="2 3">
    <name type="scientific">Rhizophagus irregularis (strain DAOM 197198w)</name>
    <name type="common">Glomus intraradices</name>
    <dbReference type="NCBI Taxonomy" id="1432141"/>
    <lineage>
        <taxon>Eukaryota</taxon>
        <taxon>Fungi</taxon>
        <taxon>Fungi incertae sedis</taxon>
        <taxon>Mucoromycota</taxon>
        <taxon>Glomeromycotina</taxon>
        <taxon>Glomeromycetes</taxon>
        <taxon>Glomerales</taxon>
        <taxon>Glomeraceae</taxon>
        <taxon>Rhizophagus</taxon>
    </lineage>
</organism>
<name>A0A015KN32_RHIIW</name>